<feature type="region of interest" description="Disordered" evidence="1">
    <location>
        <begin position="30"/>
        <end position="55"/>
    </location>
</feature>
<reference evidence="2" key="2">
    <citation type="submission" date="2024-10" db="UniProtKB">
        <authorList>
            <consortium name="EnsemblProtists"/>
        </authorList>
    </citation>
    <scope>IDENTIFICATION</scope>
</reference>
<dbReference type="eggNOG" id="ENOG502S662">
    <property type="taxonomic scope" value="Eukaryota"/>
</dbReference>
<evidence type="ECO:0000256" key="1">
    <source>
        <dbReference type="SAM" id="MobiDB-lite"/>
    </source>
</evidence>
<dbReference type="GO" id="GO:0019319">
    <property type="term" value="P:hexose biosynthetic process"/>
    <property type="evidence" value="ECO:0007669"/>
    <property type="project" value="TreeGrafter"/>
</dbReference>
<dbReference type="RefSeq" id="XP_005778349.1">
    <property type="nucleotide sequence ID" value="XM_005778292.1"/>
</dbReference>
<reference evidence="3" key="1">
    <citation type="journal article" date="2013" name="Nature">
        <title>Pan genome of the phytoplankton Emiliania underpins its global distribution.</title>
        <authorList>
            <person name="Read B.A."/>
            <person name="Kegel J."/>
            <person name="Klute M.J."/>
            <person name="Kuo A."/>
            <person name="Lefebvre S.C."/>
            <person name="Maumus F."/>
            <person name="Mayer C."/>
            <person name="Miller J."/>
            <person name="Monier A."/>
            <person name="Salamov A."/>
            <person name="Young J."/>
            <person name="Aguilar M."/>
            <person name="Claverie J.M."/>
            <person name="Frickenhaus S."/>
            <person name="Gonzalez K."/>
            <person name="Herman E.K."/>
            <person name="Lin Y.C."/>
            <person name="Napier J."/>
            <person name="Ogata H."/>
            <person name="Sarno A.F."/>
            <person name="Shmutz J."/>
            <person name="Schroeder D."/>
            <person name="de Vargas C."/>
            <person name="Verret F."/>
            <person name="von Dassow P."/>
            <person name="Valentin K."/>
            <person name="Van de Peer Y."/>
            <person name="Wheeler G."/>
            <person name="Dacks J.B."/>
            <person name="Delwiche C.F."/>
            <person name="Dyhrman S.T."/>
            <person name="Glockner G."/>
            <person name="John U."/>
            <person name="Richards T."/>
            <person name="Worden A.Z."/>
            <person name="Zhang X."/>
            <person name="Grigoriev I.V."/>
            <person name="Allen A.E."/>
            <person name="Bidle K."/>
            <person name="Borodovsky M."/>
            <person name="Bowler C."/>
            <person name="Brownlee C."/>
            <person name="Cock J.M."/>
            <person name="Elias M."/>
            <person name="Gladyshev V.N."/>
            <person name="Groth M."/>
            <person name="Guda C."/>
            <person name="Hadaegh A."/>
            <person name="Iglesias-Rodriguez M.D."/>
            <person name="Jenkins J."/>
            <person name="Jones B.M."/>
            <person name="Lawson T."/>
            <person name="Leese F."/>
            <person name="Lindquist E."/>
            <person name="Lobanov A."/>
            <person name="Lomsadze A."/>
            <person name="Malik S.B."/>
            <person name="Marsh M.E."/>
            <person name="Mackinder L."/>
            <person name="Mock T."/>
            <person name="Mueller-Roeber B."/>
            <person name="Pagarete A."/>
            <person name="Parker M."/>
            <person name="Probert I."/>
            <person name="Quesneville H."/>
            <person name="Raines C."/>
            <person name="Rensing S.A."/>
            <person name="Riano-Pachon D.M."/>
            <person name="Richier S."/>
            <person name="Rokitta S."/>
            <person name="Shiraiwa Y."/>
            <person name="Soanes D.M."/>
            <person name="van der Giezen M."/>
            <person name="Wahlund T.M."/>
            <person name="Williams B."/>
            <person name="Wilson W."/>
            <person name="Wolfe G."/>
            <person name="Wurch L.L."/>
        </authorList>
    </citation>
    <scope>NUCLEOTIDE SEQUENCE</scope>
</reference>
<dbReference type="SUPFAM" id="SSF52540">
    <property type="entry name" value="P-loop containing nucleoside triphosphate hydrolases"/>
    <property type="match status" value="1"/>
</dbReference>
<dbReference type="PANTHER" id="PTHR15723">
    <property type="entry name" value="CARBOHYDRATE SULFOTRANSFERASE 15"/>
    <property type="match status" value="1"/>
</dbReference>
<keyword evidence="3" id="KW-1185">Reference proteome</keyword>
<dbReference type="InterPro" id="IPR052654">
    <property type="entry name" value="CS_Sulfotransferase"/>
</dbReference>
<protein>
    <recommendedName>
        <fullName evidence="4">Sulfotransferase domain-containing protein</fullName>
    </recommendedName>
</protein>
<accession>A0A0D3JQY5</accession>
<dbReference type="PANTHER" id="PTHR15723:SF0">
    <property type="entry name" value="CARBOHYDRATE SULFOTRANSFERASE 15"/>
    <property type="match status" value="1"/>
</dbReference>
<evidence type="ECO:0008006" key="4">
    <source>
        <dbReference type="Google" id="ProtNLM"/>
    </source>
</evidence>
<dbReference type="GO" id="GO:0050659">
    <property type="term" value="F:N-acetylgalactosamine 4-sulfate 6-O-sulfotransferase activity"/>
    <property type="evidence" value="ECO:0007669"/>
    <property type="project" value="TreeGrafter"/>
</dbReference>
<name>A0A0D3JQY5_EMIH1</name>
<dbReference type="AlphaFoldDB" id="A0A0D3JQY5"/>
<dbReference type="InterPro" id="IPR027417">
    <property type="entry name" value="P-loop_NTPase"/>
</dbReference>
<proteinExistence type="predicted"/>
<dbReference type="EnsemblProtists" id="EOD25920">
    <property type="protein sequence ID" value="EOD25920"/>
    <property type="gene ID" value="EMIHUDRAFT_115333"/>
</dbReference>
<dbReference type="Proteomes" id="UP000013827">
    <property type="component" value="Unassembled WGS sequence"/>
</dbReference>
<dbReference type="KEGG" id="ehx:EMIHUDRAFT_115333"/>
<dbReference type="Gene3D" id="3.40.50.300">
    <property type="entry name" value="P-loop containing nucleotide triphosphate hydrolases"/>
    <property type="match status" value="1"/>
</dbReference>
<dbReference type="GeneID" id="17271464"/>
<evidence type="ECO:0000313" key="2">
    <source>
        <dbReference type="EnsemblProtists" id="EOD25920"/>
    </source>
</evidence>
<sequence length="397" mass="43670">MRLPGPIAKRLCSSSCLAAIANCGTGRVGAEEAASRNAPTRGIPPDRAKTKAAGVGPGCCEGPPGEVHPTWSEYLRALAPAVGEASAGRLIGEASPVTFHFVWVHQEKFNTAYVEAMGGFWRECNGRSAAAKLALPHRECMRRRMPEARAAEAAVARRAGLRLQPPTLMRAVYGSFEPRLVLLLRRPAERMHAAFYNYVHYRRRYAELGSDSAGELAWANESVSAFERCTARFGAEDCALCFESLTRENEETFYHADQLIKGLYALFLPHWRREFAHLLPLRSEEYFASPRAVLGRVLPFLGLPLPASEREWGPLLDGPRVLHGTRPGGGKPPLPAAVAQLLHRFYLPFQLALVEQLRAHCDAAELVEWRSWAMGTAVRAAGVDRARGAEPSDVELL</sequence>
<evidence type="ECO:0000313" key="3">
    <source>
        <dbReference type="Proteomes" id="UP000013827"/>
    </source>
</evidence>
<dbReference type="HOGENOM" id="CLU_695272_0_0_1"/>
<dbReference type="PaxDb" id="2903-EOD25920"/>
<organism evidence="2 3">
    <name type="scientific">Emiliania huxleyi (strain CCMP1516)</name>
    <dbReference type="NCBI Taxonomy" id="280463"/>
    <lineage>
        <taxon>Eukaryota</taxon>
        <taxon>Haptista</taxon>
        <taxon>Haptophyta</taxon>
        <taxon>Prymnesiophyceae</taxon>
        <taxon>Isochrysidales</taxon>
        <taxon>Noelaerhabdaceae</taxon>
        <taxon>Emiliania</taxon>
    </lineage>
</organism>